<feature type="non-terminal residue" evidence="1">
    <location>
        <position position="101"/>
    </location>
</feature>
<dbReference type="EMBL" id="CAJVPW010001529">
    <property type="protein sequence ID" value="CAG8486280.1"/>
    <property type="molecule type" value="Genomic_DNA"/>
</dbReference>
<name>A0ACA9KRK7_9GLOM</name>
<accession>A0ACA9KRK7</accession>
<comment type="caution">
    <text evidence="1">The sequence shown here is derived from an EMBL/GenBank/DDBJ whole genome shotgun (WGS) entry which is preliminary data.</text>
</comment>
<evidence type="ECO:0000313" key="1">
    <source>
        <dbReference type="EMBL" id="CAG8486280.1"/>
    </source>
</evidence>
<gene>
    <name evidence="1" type="ORF">SPELUC_LOCUS2352</name>
</gene>
<dbReference type="Proteomes" id="UP000789366">
    <property type="component" value="Unassembled WGS sequence"/>
</dbReference>
<protein>
    <submittedName>
        <fullName evidence="1">7924_t:CDS:1</fullName>
    </submittedName>
</protein>
<reference evidence="1" key="1">
    <citation type="submission" date="2021-06" db="EMBL/GenBank/DDBJ databases">
        <authorList>
            <person name="Kallberg Y."/>
            <person name="Tangrot J."/>
            <person name="Rosling A."/>
        </authorList>
    </citation>
    <scope>NUCLEOTIDE SEQUENCE</scope>
    <source>
        <strain evidence="1">28 12/20/2015</strain>
    </source>
</reference>
<proteinExistence type="predicted"/>
<organism evidence="1 2">
    <name type="scientific">Cetraspora pellucida</name>
    <dbReference type="NCBI Taxonomy" id="1433469"/>
    <lineage>
        <taxon>Eukaryota</taxon>
        <taxon>Fungi</taxon>
        <taxon>Fungi incertae sedis</taxon>
        <taxon>Mucoromycota</taxon>
        <taxon>Glomeromycotina</taxon>
        <taxon>Glomeromycetes</taxon>
        <taxon>Diversisporales</taxon>
        <taxon>Gigasporaceae</taxon>
        <taxon>Cetraspora</taxon>
    </lineage>
</organism>
<keyword evidence="2" id="KW-1185">Reference proteome</keyword>
<evidence type="ECO:0000313" key="2">
    <source>
        <dbReference type="Proteomes" id="UP000789366"/>
    </source>
</evidence>
<sequence>MKAYKDGNYKTSYCSFQSIAYSNSDVSDDSKFYLAKHYEKEINDYKKAFEFYLDICTGKPQNFKGTEKLLIERVQNNMGGNDRKNFEFYKYLFKNNNVEYK</sequence>